<sequence>MSKHRWFILGILSFFGFIFAHGSWINRLLAVILCGLLGADSGLCMATAAKYSGKTVAATPAMVEEILLVQRSREFDDPPVAPPPGNSQPVPAFPQDAGPDYIRPDFGNPIPNQATRDNSISFELNSKNAVLTISSETGCFESYNFEKSREGHAEIKRIEMNIPGNSICDVQSPILNIQFGLDKQNKTQLKLSSTNQAPSILVRGVDSSTWQIEYVNELGNKEVEVVEINSLKGIQSLKSLKQRWPGERCLLEKGLCDNLKRLDDLPGKILGELGLGTAVGNAFSKLVGWNQTSTIITSTGTRTLASGLRFFNPATLAKAGISLTGPALLGFVILESMRAYFSIHCLMAFGEGYENTWTNLLKKNSDFKNWLDQYPDQLGCIGECGETEIKRGGRGFDSKTFNMGTTSGTVTITYEMCPNPDKLEIFYEGQIIESTGGLVSNSGTLQAQFDGSSSQVEVVISAPNEGTEWAYLVFCPNQEIPRSIGKLRECT</sequence>
<dbReference type="RefSeq" id="WP_283765873.1">
    <property type="nucleotide sequence ID" value="NZ_JAQOSO010000023.1"/>
</dbReference>
<evidence type="ECO:0000313" key="2">
    <source>
        <dbReference type="Proteomes" id="UP001235849"/>
    </source>
</evidence>
<accession>A0ABT7B2X6</accession>
<reference evidence="1 2" key="1">
    <citation type="submission" date="2023-01" db="EMBL/GenBank/DDBJ databases">
        <title>Novel diversity within Roseofilum (Cyanobacteria; Desertifilaceae) from marine benthic mats with descriptions of four novel species.</title>
        <authorList>
            <person name="Wang Y."/>
            <person name="Berthold D.E."/>
            <person name="Hu J."/>
            <person name="Lefler F.W."/>
            <person name="Laughinghouse H.D. IV."/>
        </authorList>
    </citation>
    <scope>NUCLEOTIDE SEQUENCE [LARGE SCALE GENOMIC DNA]</scope>
    <source>
        <strain evidence="1 2">BLCC-M114</strain>
    </source>
</reference>
<name>A0ABT7B2X6_9CYAN</name>
<comment type="caution">
    <text evidence="1">The sequence shown here is derived from an EMBL/GenBank/DDBJ whole genome shotgun (WGS) entry which is preliminary data.</text>
</comment>
<dbReference type="EMBL" id="JAQOSO010000023">
    <property type="protein sequence ID" value="MDJ1173517.1"/>
    <property type="molecule type" value="Genomic_DNA"/>
</dbReference>
<protein>
    <submittedName>
        <fullName evidence="1">Uncharacterized protein</fullName>
    </submittedName>
</protein>
<proteinExistence type="predicted"/>
<evidence type="ECO:0000313" key="1">
    <source>
        <dbReference type="EMBL" id="MDJ1173517.1"/>
    </source>
</evidence>
<keyword evidence="2" id="KW-1185">Reference proteome</keyword>
<gene>
    <name evidence="1" type="ORF">PMG25_05360</name>
</gene>
<organism evidence="1 2">
    <name type="scientific">Roseofilum capinflatum BLCC-M114</name>
    <dbReference type="NCBI Taxonomy" id="3022440"/>
    <lineage>
        <taxon>Bacteria</taxon>
        <taxon>Bacillati</taxon>
        <taxon>Cyanobacteriota</taxon>
        <taxon>Cyanophyceae</taxon>
        <taxon>Desertifilales</taxon>
        <taxon>Desertifilaceae</taxon>
        <taxon>Roseofilum</taxon>
        <taxon>Roseofilum capinflatum</taxon>
    </lineage>
</organism>
<dbReference type="Proteomes" id="UP001235849">
    <property type="component" value="Unassembled WGS sequence"/>
</dbReference>